<reference evidence="2" key="1">
    <citation type="submission" date="2021-09" db="EMBL/GenBank/DDBJ databases">
        <title>Fulvivirga sp. isolated from coastal sediment.</title>
        <authorList>
            <person name="Yu H."/>
        </authorList>
    </citation>
    <scope>NUCLEOTIDE SEQUENCE</scope>
    <source>
        <strain evidence="2">1062</strain>
    </source>
</reference>
<proteinExistence type="predicted"/>
<keyword evidence="1" id="KW-1133">Transmembrane helix</keyword>
<feature type="transmembrane region" description="Helical" evidence="1">
    <location>
        <begin position="166"/>
        <end position="192"/>
    </location>
</feature>
<feature type="transmembrane region" description="Helical" evidence="1">
    <location>
        <begin position="31"/>
        <end position="49"/>
    </location>
</feature>
<feature type="transmembrane region" description="Helical" evidence="1">
    <location>
        <begin position="241"/>
        <end position="261"/>
    </location>
</feature>
<evidence type="ECO:0000313" key="3">
    <source>
        <dbReference type="Proteomes" id="UP001139409"/>
    </source>
</evidence>
<organism evidence="2 3">
    <name type="scientific">Fulvivirga sedimenti</name>
    <dbReference type="NCBI Taxonomy" id="2879465"/>
    <lineage>
        <taxon>Bacteria</taxon>
        <taxon>Pseudomonadati</taxon>
        <taxon>Bacteroidota</taxon>
        <taxon>Cytophagia</taxon>
        <taxon>Cytophagales</taxon>
        <taxon>Fulvivirgaceae</taxon>
        <taxon>Fulvivirga</taxon>
    </lineage>
</organism>
<evidence type="ECO:0000313" key="2">
    <source>
        <dbReference type="EMBL" id="MCA6074371.1"/>
    </source>
</evidence>
<protein>
    <recommendedName>
        <fullName evidence="4">Phosphate/sulfate permease</fullName>
    </recommendedName>
</protein>
<feature type="transmembrane region" description="Helical" evidence="1">
    <location>
        <begin position="345"/>
        <end position="363"/>
    </location>
</feature>
<accession>A0A9X1KZ71</accession>
<evidence type="ECO:0008006" key="4">
    <source>
        <dbReference type="Google" id="ProtNLM"/>
    </source>
</evidence>
<sequence>MAANKANQDVEPSELAKLVYQIFDLAKAERTFLIIIGLLVVLVGAIYPYPQIAMWVGFSLAAYSAVANDSIQTIGTFIASNKKRQWYFLWLFMGLIFVATVAYSWITYNGDVTYQRLAVKGFSESPTEFNFLQLAAPIVLLVLTRARMPVSTTFLLLSSFSTKNEAIVSVITKSLGGYFMAFFAAILIWFLVTKYARKAFSGKPSNIWLPLQWITSGALWSFWIMQDAANIAIYLPRQLSTTQFIIFASTVFFGLGLLFYLKGDKIQSIVDEKAGVSDIRAATLVDFVYAGLIYYLKVQSNIPISTTWVFIGLLGGRELAIAINKKRQKIKARKSKKALRMIFKDASKAFIGLVISLLLAFLANNKMREQILEYFGY</sequence>
<dbReference type="RefSeq" id="WP_225697465.1">
    <property type="nucleotide sequence ID" value="NZ_JAIXNE010000001.1"/>
</dbReference>
<comment type="caution">
    <text evidence="2">The sequence shown here is derived from an EMBL/GenBank/DDBJ whole genome shotgun (WGS) entry which is preliminary data.</text>
</comment>
<evidence type="ECO:0000256" key="1">
    <source>
        <dbReference type="SAM" id="Phobius"/>
    </source>
</evidence>
<feature type="transmembrane region" description="Helical" evidence="1">
    <location>
        <begin position="213"/>
        <end position="235"/>
    </location>
</feature>
<keyword evidence="1" id="KW-0812">Transmembrane</keyword>
<feature type="transmembrane region" description="Helical" evidence="1">
    <location>
        <begin position="302"/>
        <end position="324"/>
    </location>
</feature>
<dbReference type="AlphaFoldDB" id="A0A9X1KZ71"/>
<feature type="transmembrane region" description="Helical" evidence="1">
    <location>
        <begin position="87"/>
        <end position="108"/>
    </location>
</feature>
<feature type="transmembrane region" description="Helical" evidence="1">
    <location>
        <begin position="129"/>
        <end position="146"/>
    </location>
</feature>
<gene>
    <name evidence="2" type="ORF">LDX50_05800</name>
</gene>
<name>A0A9X1KZ71_9BACT</name>
<dbReference type="Proteomes" id="UP001139409">
    <property type="component" value="Unassembled WGS sequence"/>
</dbReference>
<keyword evidence="3" id="KW-1185">Reference proteome</keyword>
<keyword evidence="1" id="KW-0472">Membrane</keyword>
<dbReference type="EMBL" id="JAIXNE010000001">
    <property type="protein sequence ID" value="MCA6074371.1"/>
    <property type="molecule type" value="Genomic_DNA"/>
</dbReference>
<feature type="transmembrane region" description="Helical" evidence="1">
    <location>
        <begin position="281"/>
        <end position="296"/>
    </location>
</feature>